<proteinExistence type="predicted"/>
<evidence type="ECO:0000313" key="1">
    <source>
        <dbReference type="EMBL" id="GAA4630852.1"/>
    </source>
</evidence>
<sequence>MAIEWWTRVNQGFSIAELLRSTAAVLDDIGFPGIEMALRPEGATSEVIGYGRTDIEVRISTADGEHSNTFGFQDFGDPSDPELGGWITVTPWRDNLSIVLSIAVIIAAAKLTKALVVDESQLLGGRQQAPEDLIEAIKRHSVERFAPPVEKAQSLLRSFQPGLLIAGQ</sequence>
<dbReference type="Proteomes" id="UP001501442">
    <property type="component" value="Unassembled WGS sequence"/>
</dbReference>
<comment type="caution">
    <text evidence="1">The sequence shown here is derived from an EMBL/GenBank/DDBJ whole genome shotgun (WGS) entry which is preliminary data.</text>
</comment>
<evidence type="ECO:0008006" key="3">
    <source>
        <dbReference type="Google" id="ProtNLM"/>
    </source>
</evidence>
<gene>
    <name evidence="1" type="ORF">GCM10023196_057870</name>
</gene>
<reference evidence="2" key="1">
    <citation type="journal article" date="2019" name="Int. J. Syst. Evol. Microbiol.">
        <title>The Global Catalogue of Microorganisms (GCM) 10K type strain sequencing project: providing services to taxonomists for standard genome sequencing and annotation.</title>
        <authorList>
            <consortium name="The Broad Institute Genomics Platform"/>
            <consortium name="The Broad Institute Genome Sequencing Center for Infectious Disease"/>
            <person name="Wu L."/>
            <person name="Ma J."/>
        </authorList>
    </citation>
    <scope>NUCLEOTIDE SEQUENCE [LARGE SCALE GENOMIC DNA]</scope>
    <source>
        <strain evidence="2">JCM 17939</strain>
    </source>
</reference>
<accession>A0ABP8UFD9</accession>
<keyword evidence="2" id="KW-1185">Reference proteome</keyword>
<dbReference type="RefSeq" id="WP_345434233.1">
    <property type="nucleotide sequence ID" value="NZ_BAABHK010000008.1"/>
</dbReference>
<name>A0ABP8UFD9_9ACTN</name>
<protein>
    <recommendedName>
        <fullName evidence="3">Immunity protein Imm1</fullName>
    </recommendedName>
</protein>
<organism evidence="1 2">
    <name type="scientific">Actinoallomurus vinaceus</name>
    <dbReference type="NCBI Taxonomy" id="1080074"/>
    <lineage>
        <taxon>Bacteria</taxon>
        <taxon>Bacillati</taxon>
        <taxon>Actinomycetota</taxon>
        <taxon>Actinomycetes</taxon>
        <taxon>Streptosporangiales</taxon>
        <taxon>Thermomonosporaceae</taxon>
        <taxon>Actinoallomurus</taxon>
    </lineage>
</organism>
<dbReference type="EMBL" id="BAABHK010000008">
    <property type="protein sequence ID" value="GAA4630852.1"/>
    <property type="molecule type" value="Genomic_DNA"/>
</dbReference>
<evidence type="ECO:0000313" key="2">
    <source>
        <dbReference type="Proteomes" id="UP001501442"/>
    </source>
</evidence>